<dbReference type="InterPro" id="IPR052892">
    <property type="entry name" value="NA-targeting_endonuclease"/>
</dbReference>
<evidence type="ECO:0000256" key="1">
    <source>
        <dbReference type="SAM" id="MobiDB-lite"/>
    </source>
</evidence>
<accession>A0ABW0KCL2</accession>
<dbReference type="Gene3D" id="1.10.30.50">
    <property type="match status" value="1"/>
</dbReference>
<name>A0ABW0KCL2_9BACL</name>
<feature type="compositionally biased region" description="Basic residues" evidence="1">
    <location>
        <begin position="117"/>
        <end position="128"/>
    </location>
</feature>
<keyword evidence="3" id="KW-0378">Hydrolase</keyword>
<feature type="domain" description="HNH nuclease" evidence="2">
    <location>
        <begin position="221"/>
        <end position="270"/>
    </location>
</feature>
<gene>
    <name evidence="3" type="ORF">ACFPOG_23140</name>
</gene>
<dbReference type="RefSeq" id="WP_270879536.1">
    <property type="nucleotide sequence ID" value="NZ_JAQFVF010000025.1"/>
</dbReference>
<evidence type="ECO:0000259" key="2">
    <source>
        <dbReference type="SMART" id="SM00507"/>
    </source>
</evidence>
<dbReference type="PANTHER" id="PTHR33877:SF2">
    <property type="entry name" value="OS07G0170200 PROTEIN"/>
    <property type="match status" value="1"/>
</dbReference>
<dbReference type="Proteomes" id="UP001596044">
    <property type="component" value="Unassembled WGS sequence"/>
</dbReference>
<comment type="caution">
    <text evidence="3">The sequence shown here is derived from an EMBL/GenBank/DDBJ whole genome shotgun (WGS) entry which is preliminary data.</text>
</comment>
<dbReference type="CDD" id="cd00085">
    <property type="entry name" value="HNHc"/>
    <property type="match status" value="1"/>
</dbReference>
<organism evidence="3 4">
    <name type="scientific">Paenibacillus aestuarii</name>
    <dbReference type="NCBI Taxonomy" id="516965"/>
    <lineage>
        <taxon>Bacteria</taxon>
        <taxon>Bacillati</taxon>
        <taxon>Bacillota</taxon>
        <taxon>Bacilli</taxon>
        <taxon>Bacillales</taxon>
        <taxon>Paenibacillaceae</taxon>
        <taxon>Paenibacillus</taxon>
    </lineage>
</organism>
<evidence type="ECO:0000313" key="4">
    <source>
        <dbReference type="Proteomes" id="UP001596044"/>
    </source>
</evidence>
<dbReference type="SMART" id="SM00507">
    <property type="entry name" value="HNHc"/>
    <property type="match status" value="1"/>
</dbReference>
<evidence type="ECO:0000313" key="3">
    <source>
        <dbReference type="EMBL" id="MFC5451134.1"/>
    </source>
</evidence>
<dbReference type="InterPro" id="IPR003615">
    <property type="entry name" value="HNH_nuc"/>
</dbReference>
<dbReference type="GO" id="GO:0004519">
    <property type="term" value="F:endonuclease activity"/>
    <property type="evidence" value="ECO:0007669"/>
    <property type="project" value="UniProtKB-KW"/>
</dbReference>
<feature type="region of interest" description="Disordered" evidence="1">
    <location>
        <begin position="99"/>
        <end position="131"/>
    </location>
</feature>
<dbReference type="EMBL" id="JBHSMJ010000031">
    <property type="protein sequence ID" value="MFC5451134.1"/>
    <property type="molecule type" value="Genomic_DNA"/>
</dbReference>
<keyword evidence="4" id="KW-1185">Reference proteome</keyword>
<keyword evidence="3" id="KW-0540">Nuclease</keyword>
<keyword evidence="3" id="KW-0255">Endonuclease</keyword>
<dbReference type="PANTHER" id="PTHR33877">
    <property type="entry name" value="SLL1193 PROTEIN"/>
    <property type="match status" value="1"/>
</dbReference>
<dbReference type="InterPro" id="IPR002711">
    <property type="entry name" value="HNH"/>
</dbReference>
<protein>
    <submittedName>
        <fullName evidence="3">HNH endonuclease</fullName>
    </submittedName>
</protein>
<proteinExistence type="predicted"/>
<dbReference type="Pfam" id="PF01844">
    <property type="entry name" value="HNH"/>
    <property type="match status" value="1"/>
</dbReference>
<reference evidence="4" key="1">
    <citation type="journal article" date="2019" name="Int. J. Syst. Evol. Microbiol.">
        <title>The Global Catalogue of Microorganisms (GCM) 10K type strain sequencing project: providing services to taxonomists for standard genome sequencing and annotation.</title>
        <authorList>
            <consortium name="The Broad Institute Genomics Platform"/>
            <consortium name="The Broad Institute Genome Sequencing Center for Infectious Disease"/>
            <person name="Wu L."/>
            <person name="Ma J."/>
        </authorList>
    </citation>
    <scope>NUCLEOTIDE SEQUENCE [LARGE SCALE GENOMIC DNA]</scope>
    <source>
        <strain evidence="4">KACC 11904</strain>
    </source>
</reference>
<sequence length="292" mass="33136">MRSDARPVLEPDTLRIQDLSGISGSVPVSVPPQISEDDTVPTKLCTYCTQRRPLSEFKRRTGKSRGAVSYRGACKACRKKRREQTVPVDKTVDDRELFEMGSAETSKTDESVGIAPAKKKRRRRRSKAKAANTLKTAVNKNTQSTVITEEPIVNKCAPIREMKAIGLIPNRKGFIHMRGKTDNGRKWHQEVDPELAITLVKERAAIVMNRHTIRRLYSNKEFRRFILERDQYTCRFCGQYGDTIDHMLPRAKGGHTTPDNCVCACNTCNQSKADRDIDEFEFSVKNKPLSHL</sequence>